<evidence type="ECO:0000256" key="3">
    <source>
        <dbReference type="SAM" id="Phobius"/>
    </source>
</evidence>
<dbReference type="CDD" id="cd21177">
    <property type="entry name" value="LPMO_AA10"/>
    <property type="match status" value="1"/>
</dbReference>
<dbReference type="Proteomes" id="UP000482960">
    <property type="component" value="Unassembled WGS sequence"/>
</dbReference>
<reference evidence="6 7" key="1">
    <citation type="submission" date="2020-03" db="EMBL/GenBank/DDBJ databases">
        <title>Whole genome shotgun sequence of Phytohabitans rumicis NBRC 108638.</title>
        <authorList>
            <person name="Komaki H."/>
            <person name="Tamura T."/>
        </authorList>
    </citation>
    <scope>NUCLEOTIDE SEQUENCE [LARGE SCALE GENOMIC DNA]</scope>
    <source>
        <strain evidence="6 7">NBRC 108638</strain>
    </source>
</reference>
<feature type="signal peptide" evidence="4">
    <location>
        <begin position="1"/>
        <end position="21"/>
    </location>
</feature>
<evidence type="ECO:0000256" key="2">
    <source>
        <dbReference type="SAM" id="MobiDB-lite"/>
    </source>
</evidence>
<protein>
    <recommendedName>
        <fullName evidence="5">Chitin-binding type-4 domain-containing protein</fullName>
    </recommendedName>
</protein>
<feature type="chain" id="PRO_5028947075" description="Chitin-binding type-4 domain-containing protein" evidence="4">
    <location>
        <begin position="22"/>
        <end position="290"/>
    </location>
</feature>
<evidence type="ECO:0000259" key="5">
    <source>
        <dbReference type="Pfam" id="PF03067"/>
    </source>
</evidence>
<reference evidence="6 7" key="2">
    <citation type="submission" date="2020-03" db="EMBL/GenBank/DDBJ databases">
        <authorList>
            <person name="Ichikawa N."/>
            <person name="Kimura A."/>
            <person name="Kitahashi Y."/>
            <person name="Uohara A."/>
        </authorList>
    </citation>
    <scope>NUCLEOTIDE SEQUENCE [LARGE SCALE GENOMIC DNA]</scope>
    <source>
        <strain evidence="6 7">NBRC 108638</strain>
    </source>
</reference>
<accession>A0A6V8KZU4</accession>
<evidence type="ECO:0000256" key="4">
    <source>
        <dbReference type="SAM" id="SignalP"/>
    </source>
</evidence>
<keyword evidence="3" id="KW-0472">Membrane</keyword>
<keyword evidence="3" id="KW-0812">Transmembrane</keyword>
<dbReference type="InterPro" id="IPR004302">
    <property type="entry name" value="Cellulose/chitin-bd_N"/>
</dbReference>
<proteinExistence type="predicted"/>
<comment type="caution">
    <text evidence="6">The sequence shown here is derived from an EMBL/GenBank/DDBJ whole genome shotgun (WGS) entry which is preliminary data.</text>
</comment>
<dbReference type="InterPro" id="IPR014756">
    <property type="entry name" value="Ig_E-set"/>
</dbReference>
<organism evidence="6 7">
    <name type="scientific">Phytohabitans rumicis</name>
    <dbReference type="NCBI Taxonomy" id="1076125"/>
    <lineage>
        <taxon>Bacteria</taxon>
        <taxon>Bacillati</taxon>
        <taxon>Actinomycetota</taxon>
        <taxon>Actinomycetes</taxon>
        <taxon>Micromonosporales</taxon>
        <taxon>Micromonosporaceae</taxon>
    </lineage>
</organism>
<feature type="domain" description="Chitin-binding type-4" evidence="5">
    <location>
        <begin position="22"/>
        <end position="199"/>
    </location>
</feature>
<keyword evidence="3" id="KW-1133">Transmembrane helix</keyword>
<dbReference type="PANTHER" id="PTHR34823:SF1">
    <property type="entry name" value="CHITIN-BINDING TYPE-4 DOMAIN-CONTAINING PROTEIN"/>
    <property type="match status" value="1"/>
</dbReference>
<dbReference type="Gene3D" id="2.70.50.50">
    <property type="entry name" value="chitin-binding protein cbp21"/>
    <property type="match status" value="1"/>
</dbReference>
<keyword evidence="1 4" id="KW-0732">Signal</keyword>
<evidence type="ECO:0000256" key="1">
    <source>
        <dbReference type="ARBA" id="ARBA00022729"/>
    </source>
</evidence>
<dbReference type="InterPro" id="IPR051024">
    <property type="entry name" value="GlcNAc_Chitin_IntDeg"/>
</dbReference>
<evidence type="ECO:0000313" key="6">
    <source>
        <dbReference type="EMBL" id="GFJ89364.1"/>
    </source>
</evidence>
<feature type="region of interest" description="Disordered" evidence="2">
    <location>
        <begin position="214"/>
        <end position="244"/>
    </location>
</feature>
<dbReference type="EMBL" id="BLPG01000001">
    <property type="protein sequence ID" value="GFJ89364.1"/>
    <property type="molecule type" value="Genomic_DNA"/>
</dbReference>
<dbReference type="SUPFAM" id="SSF81296">
    <property type="entry name" value="E set domains"/>
    <property type="match status" value="1"/>
</dbReference>
<name>A0A6V8KZU4_9ACTN</name>
<dbReference type="RefSeq" id="WP_246277885.1">
    <property type="nucleotide sequence ID" value="NZ_BAABJB010000002.1"/>
</dbReference>
<keyword evidence="7" id="KW-1185">Reference proteome</keyword>
<evidence type="ECO:0000313" key="7">
    <source>
        <dbReference type="Proteomes" id="UP000482960"/>
    </source>
</evidence>
<dbReference type="AlphaFoldDB" id="A0A6V8KZU4"/>
<sequence>MKLLSALVVVGILAVPAPAMAHGALTTPVSRLAACGTEGESGDSAACVAALTASGTDKFDDWDNLRLPNVGGRDREVIPDGQLCSAGIDRYRGLDLARKDWPSTRLTAGAGLSFAYRGTIPHEGTFRLYVTRDGYDPTAPLAWSDLETKPFLTAKDPSFTGGSYRFKGTLPAGKVGRHLIYTIWQNSSTPDTYYSCSDVVFAAPATKAPAVAKAPTTTAPATADAQEQAPAAQEQEPVAQQKPEPVAATSALPLIGGGAAVLVVLGALFAVLLHRRRSAARRSWTPPRSW</sequence>
<dbReference type="Pfam" id="PF03067">
    <property type="entry name" value="LPMO_10"/>
    <property type="match status" value="1"/>
</dbReference>
<gene>
    <name evidence="6" type="ORF">Prum_030060</name>
</gene>
<dbReference type="PANTHER" id="PTHR34823">
    <property type="entry name" value="GLCNAC-BINDING PROTEIN A"/>
    <property type="match status" value="1"/>
</dbReference>
<feature type="transmembrane region" description="Helical" evidence="3">
    <location>
        <begin position="251"/>
        <end position="273"/>
    </location>
</feature>